<organism evidence="2 3">
    <name type="scientific">Dactylosporangium sucinum</name>
    <dbReference type="NCBI Taxonomy" id="1424081"/>
    <lineage>
        <taxon>Bacteria</taxon>
        <taxon>Bacillati</taxon>
        <taxon>Actinomycetota</taxon>
        <taxon>Actinomycetes</taxon>
        <taxon>Micromonosporales</taxon>
        <taxon>Micromonosporaceae</taxon>
        <taxon>Dactylosporangium</taxon>
    </lineage>
</organism>
<dbReference type="AlphaFoldDB" id="A0A917U033"/>
<evidence type="ECO:0000313" key="3">
    <source>
        <dbReference type="Proteomes" id="UP000642070"/>
    </source>
</evidence>
<proteinExistence type="predicted"/>
<reference evidence="2" key="2">
    <citation type="submission" date="2020-09" db="EMBL/GenBank/DDBJ databases">
        <authorList>
            <person name="Sun Q."/>
            <person name="Ohkuma M."/>
        </authorList>
    </citation>
    <scope>NUCLEOTIDE SEQUENCE</scope>
    <source>
        <strain evidence="2">JCM 19831</strain>
    </source>
</reference>
<keyword evidence="3" id="KW-1185">Reference proteome</keyword>
<dbReference type="Proteomes" id="UP000642070">
    <property type="component" value="Unassembled WGS sequence"/>
</dbReference>
<name>A0A917U033_9ACTN</name>
<feature type="region of interest" description="Disordered" evidence="1">
    <location>
        <begin position="25"/>
        <end position="48"/>
    </location>
</feature>
<evidence type="ECO:0000313" key="2">
    <source>
        <dbReference type="EMBL" id="GGM48746.1"/>
    </source>
</evidence>
<dbReference type="EMBL" id="BMPI01000031">
    <property type="protein sequence ID" value="GGM48746.1"/>
    <property type="molecule type" value="Genomic_DNA"/>
</dbReference>
<sequence length="48" mass="4225">MPAVTPAGIGTAVADGLVDGDGDGAALGVGDAVTGSGEAATGRRAAAG</sequence>
<comment type="caution">
    <text evidence="2">The sequence shown here is derived from an EMBL/GenBank/DDBJ whole genome shotgun (WGS) entry which is preliminary data.</text>
</comment>
<accession>A0A917U033</accession>
<gene>
    <name evidence="2" type="ORF">GCM10007977_057940</name>
</gene>
<evidence type="ECO:0000256" key="1">
    <source>
        <dbReference type="SAM" id="MobiDB-lite"/>
    </source>
</evidence>
<reference evidence="2" key="1">
    <citation type="journal article" date="2014" name="Int. J. Syst. Evol. Microbiol.">
        <title>Complete genome sequence of Corynebacterium casei LMG S-19264T (=DSM 44701T), isolated from a smear-ripened cheese.</title>
        <authorList>
            <consortium name="US DOE Joint Genome Institute (JGI-PGF)"/>
            <person name="Walter F."/>
            <person name="Albersmeier A."/>
            <person name="Kalinowski J."/>
            <person name="Ruckert C."/>
        </authorList>
    </citation>
    <scope>NUCLEOTIDE SEQUENCE</scope>
    <source>
        <strain evidence="2">JCM 19831</strain>
    </source>
</reference>
<protein>
    <submittedName>
        <fullName evidence="2">Uncharacterized protein</fullName>
    </submittedName>
</protein>